<dbReference type="Pfam" id="PF18934">
    <property type="entry name" value="DUF5682"/>
    <property type="match status" value="1"/>
</dbReference>
<proteinExistence type="predicted"/>
<dbReference type="Proteomes" id="UP000320888">
    <property type="component" value="Unassembled WGS sequence"/>
</dbReference>
<accession>A0A553X621</accession>
<protein>
    <submittedName>
        <fullName evidence="1">Uncharacterized protein</fullName>
    </submittedName>
</protein>
<reference evidence="1 2" key="1">
    <citation type="submission" date="2019-07" db="EMBL/GenBank/DDBJ databases">
        <title>Draft genome for Streptomyces benahoarensis MZ03-48.</title>
        <authorList>
            <person name="Gonzalez-Pimentel J.L."/>
        </authorList>
    </citation>
    <scope>NUCLEOTIDE SEQUENCE [LARGE SCALE GENOMIC DNA]</scope>
    <source>
        <strain evidence="1 2">MZ03-48</strain>
    </source>
</reference>
<feature type="non-terminal residue" evidence="1">
    <location>
        <position position="187"/>
    </location>
</feature>
<evidence type="ECO:0000313" key="2">
    <source>
        <dbReference type="Proteomes" id="UP000320888"/>
    </source>
</evidence>
<sequence>PADRWAHTLRALTGRERVPGLLRGRAVRLLRDDGRLGDDGVERLMGLALSPAAPPTDAAGWIEGFAGGGDGDGMLLVHDERLLALVDGWLTRVSAEAFTDVLPLLRRTFAAYGPGVRRALGELIRRGPAALAPQAAGPVRGAGPDDVVPVPGFGPGLDRDRAAAVLPTLHLLLGSVPYANDTLGRAR</sequence>
<gene>
    <name evidence="1" type="ORF">FNZ23_31545</name>
</gene>
<dbReference type="AlphaFoldDB" id="A0A553X621"/>
<comment type="caution">
    <text evidence="1">The sequence shown here is derived from an EMBL/GenBank/DDBJ whole genome shotgun (WGS) entry which is preliminary data.</text>
</comment>
<dbReference type="RefSeq" id="WP_221939440.1">
    <property type="nucleotide sequence ID" value="NZ_VKLS01001092.1"/>
</dbReference>
<name>A0A553X621_9ACTN</name>
<evidence type="ECO:0000313" key="1">
    <source>
        <dbReference type="EMBL" id="TSB12416.1"/>
    </source>
</evidence>
<keyword evidence="2" id="KW-1185">Reference proteome</keyword>
<dbReference type="InterPro" id="IPR043737">
    <property type="entry name" value="DUF5682"/>
</dbReference>
<feature type="non-terminal residue" evidence="1">
    <location>
        <position position="1"/>
    </location>
</feature>
<organism evidence="1 2">
    <name type="scientific">Streptomyces benahoarensis</name>
    <dbReference type="NCBI Taxonomy" id="2595054"/>
    <lineage>
        <taxon>Bacteria</taxon>
        <taxon>Bacillati</taxon>
        <taxon>Actinomycetota</taxon>
        <taxon>Actinomycetes</taxon>
        <taxon>Kitasatosporales</taxon>
        <taxon>Streptomycetaceae</taxon>
        <taxon>Streptomyces</taxon>
    </lineage>
</organism>
<dbReference type="EMBL" id="VKLS01001092">
    <property type="protein sequence ID" value="TSB12416.1"/>
    <property type="molecule type" value="Genomic_DNA"/>
</dbReference>